<reference evidence="1 2" key="2">
    <citation type="journal article" date="2022" name="Mol. Ecol. Resour.">
        <title>The genomes of chicory, endive, great burdock and yacon provide insights into Asteraceae paleo-polyploidization history and plant inulin production.</title>
        <authorList>
            <person name="Fan W."/>
            <person name="Wang S."/>
            <person name="Wang H."/>
            <person name="Wang A."/>
            <person name="Jiang F."/>
            <person name="Liu H."/>
            <person name="Zhao H."/>
            <person name="Xu D."/>
            <person name="Zhang Y."/>
        </authorList>
    </citation>
    <scope>NUCLEOTIDE SEQUENCE [LARGE SCALE GENOMIC DNA]</scope>
    <source>
        <strain evidence="2">cv. Yunnan</strain>
        <tissue evidence="1">Leaves</tissue>
    </source>
</reference>
<keyword evidence="2" id="KW-1185">Reference proteome</keyword>
<evidence type="ECO:0000313" key="2">
    <source>
        <dbReference type="Proteomes" id="UP001056120"/>
    </source>
</evidence>
<evidence type="ECO:0000313" key="1">
    <source>
        <dbReference type="EMBL" id="KAI3683187.1"/>
    </source>
</evidence>
<organism evidence="1 2">
    <name type="scientific">Smallanthus sonchifolius</name>
    <dbReference type="NCBI Taxonomy" id="185202"/>
    <lineage>
        <taxon>Eukaryota</taxon>
        <taxon>Viridiplantae</taxon>
        <taxon>Streptophyta</taxon>
        <taxon>Embryophyta</taxon>
        <taxon>Tracheophyta</taxon>
        <taxon>Spermatophyta</taxon>
        <taxon>Magnoliopsida</taxon>
        <taxon>eudicotyledons</taxon>
        <taxon>Gunneridae</taxon>
        <taxon>Pentapetalae</taxon>
        <taxon>asterids</taxon>
        <taxon>campanulids</taxon>
        <taxon>Asterales</taxon>
        <taxon>Asteraceae</taxon>
        <taxon>Asteroideae</taxon>
        <taxon>Heliantheae alliance</taxon>
        <taxon>Millerieae</taxon>
        <taxon>Smallanthus</taxon>
    </lineage>
</organism>
<protein>
    <submittedName>
        <fullName evidence="1">Uncharacterized protein</fullName>
    </submittedName>
</protein>
<sequence>MMRQAIEHVQTLVWTRRNCRAILQAWKLTVGAEFVAWTFGYKHDQTFCMSGRQIGRELLFAWGRRGQGDQIRLSRCREQACRGVAGEKLGPSVNGEDGRNYDLGNGRIGP</sequence>
<dbReference type="Proteomes" id="UP001056120">
    <property type="component" value="Linkage Group LG28"/>
</dbReference>
<reference evidence="2" key="1">
    <citation type="journal article" date="2022" name="Mol. Ecol. Resour.">
        <title>The genomes of chicory, endive, great burdock and yacon provide insights into Asteraceae palaeo-polyploidization history and plant inulin production.</title>
        <authorList>
            <person name="Fan W."/>
            <person name="Wang S."/>
            <person name="Wang H."/>
            <person name="Wang A."/>
            <person name="Jiang F."/>
            <person name="Liu H."/>
            <person name="Zhao H."/>
            <person name="Xu D."/>
            <person name="Zhang Y."/>
        </authorList>
    </citation>
    <scope>NUCLEOTIDE SEQUENCE [LARGE SCALE GENOMIC DNA]</scope>
    <source>
        <strain evidence="2">cv. Yunnan</strain>
    </source>
</reference>
<comment type="caution">
    <text evidence="1">The sequence shown here is derived from an EMBL/GenBank/DDBJ whole genome shotgun (WGS) entry which is preliminary data.</text>
</comment>
<proteinExistence type="predicted"/>
<gene>
    <name evidence="1" type="ORF">L1987_83687</name>
</gene>
<name>A0ACB8YCJ6_9ASTR</name>
<dbReference type="EMBL" id="CM042045">
    <property type="protein sequence ID" value="KAI3683187.1"/>
    <property type="molecule type" value="Genomic_DNA"/>
</dbReference>
<accession>A0ACB8YCJ6</accession>